<keyword evidence="4 6" id="KW-0238">DNA-binding</keyword>
<dbReference type="EMBL" id="JPRO01000045">
    <property type="protein sequence ID" value="KFE96885.1"/>
    <property type="molecule type" value="Genomic_DNA"/>
</dbReference>
<accession>A0A085YXH2</accession>
<keyword evidence="5 6" id="KW-0804">Transcription</keyword>
<evidence type="ECO:0000313" key="10">
    <source>
        <dbReference type="Proteomes" id="UP000028703"/>
    </source>
</evidence>
<evidence type="ECO:0000313" key="9">
    <source>
        <dbReference type="EMBL" id="KFE96885.1"/>
    </source>
</evidence>
<evidence type="ECO:0000256" key="3">
    <source>
        <dbReference type="ARBA" id="ARBA00023082"/>
    </source>
</evidence>
<dbReference type="GO" id="GO:0016987">
    <property type="term" value="F:sigma factor activity"/>
    <property type="evidence" value="ECO:0007669"/>
    <property type="project" value="UniProtKB-KW"/>
</dbReference>
<evidence type="ECO:0000259" key="7">
    <source>
        <dbReference type="Pfam" id="PF04542"/>
    </source>
</evidence>
<dbReference type="STRING" id="421531.IX38_22840"/>
<dbReference type="OrthoDB" id="9782108at2"/>
<dbReference type="Proteomes" id="UP000028703">
    <property type="component" value="Unassembled WGS sequence"/>
</dbReference>
<dbReference type="GO" id="GO:0003677">
    <property type="term" value="F:DNA binding"/>
    <property type="evidence" value="ECO:0007669"/>
    <property type="project" value="UniProtKB-KW"/>
</dbReference>
<keyword evidence="2 6" id="KW-0805">Transcription regulation</keyword>
<dbReference type="GO" id="GO:0006352">
    <property type="term" value="P:DNA-templated transcription initiation"/>
    <property type="evidence" value="ECO:0007669"/>
    <property type="project" value="InterPro"/>
</dbReference>
<dbReference type="InterPro" id="IPR013249">
    <property type="entry name" value="RNA_pol_sigma70_r4_t2"/>
</dbReference>
<dbReference type="InterPro" id="IPR013325">
    <property type="entry name" value="RNA_pol_sigma_r2"/>
</dbReference>
<dbReference type="InterPro" id="IPR039425">
    <property type="entry name" value="RNA_pol_sigma-70-like"/>
</dbReference>
<dbReference type="eggNOG" id="COG1595">
    <property type="taxonomic scope" value="Bacteria"/>
</dbReference>
<name>A0A085YXH2_9FLAO</name>
<dbReference type="InterPro" id="IPR036388">
    <property type="entry name" value="WH-like_DNA-bd_sf"/>
</dbReference>
<evidence type="ECO:0000256" key="1">
    <source>
        <dbReference type="ARBA" id="ARBA00010641"/>
    </source>
</evidence>
<dbReference type="RefSeq" id="WP_034708165.1">
    <property type="nucleotide sequence ID" value="NZ_JPRO01000045.1"/>
</dbReference>
<dbReference type="Gene3D" id="1.10.10.10">
    <property type="entry name" value="Winged helix-like DNA-binding domain superfamily/Winged helix DNA-binding domain"/>
    <property type="match status" value="1"/>
</dbReference>
<evidence type="ECO:0000256" key="2">
    <source>
        <dbReference type="ARBA" id="ARBA00023015"/>
    </source>
</evidence>
<dbReference type="PROSITE" id="PS01063">
    <property type="entry name" value="SIGMA70_ECF"/>
    <property type="match status" value="1"/>
</dbReference>
<gene>
    <name evidence="9" type="ORF">IX38_22840</name>
</gene>
<reference evidence="9 10" key="1">
    <citation type="submission" date="2014-07" db="EMBL/GenBank/DDBJ databases">
        <title>Genome of Chryseobacterium luteum DSM 18605.</title>
        <authorList>
            <person name="Stropko S.J."/>
            <person name="Pipes S.E."/>
            <person name="Newman J.D."/>
        </authorList>
    </citation>
    <scope>NUCLEOTIDE SEQUENCE [LARGE SCALE GENOMIC DNA]</scope>
    <source>
        <strain evidence="9 10">DSM 18605</strain>
    </source>
</reference>
<dbReference type="SUPFAM" id="SSF88659">
    <property type="entry name" value="Sigma3 and sigma4 domains of RNA polymerase sigma factors"/>
    <property type="match status" value="1"/>
</dbReference>
<protein>
    <recommendedName>
        <fullName evidence="6">RNA polymerase sigma factor</fullName>
    </recommendedName>
</protein>
<dbReference type="InterPro" id="IPR014284">
    <property type="entry name" value="RNA_pol_sigma-70_dom"/>
</dbReference>
<dbReference type="AlphaFoldDB" id="A0A085YXH2"/>
<comment type="similarity">
    <text evidence="1 6">Belongs to the sigma-70 factor family. ECF subfamily.</text>
</comment>
<proteinExistence type="inferred from homology"/>
<feature type="domain" description="RNA polymerase sigma factor 70 region 4 type 2" evidence="8">
    <location>
        <begin position="121"/>
        <end position="172"/>
    </location>
</feature>
<dbReference type="Gene3D" id="1.10.1740.10">
    <property type="match status" value="1"/>
</dbReference>
<dbReference type="InterPro" id="IPR013324">
    <property type="entry name" value="RNA_pol_sigma_r3/r4-like"/>
</dbReference>
<comment type="caution">
    <text evidence="9">The sequence shown here is derived from an EMBL/GenBank/DDBJ whole genome shotgun (WGS) entry which is preliminary data.</text>
</comment>
<dbReference type="PANTHER" id="PTHR43133:SF8">
    <property type="entry name" value="RNA POLYMERASE SIGMA FACTOR HI_1459-RELATED"/>
    <property type="match status" value="1"/>
</dbReference>
<dbReference type="NCBIfam" id="TIGR02937">
    <property type="entry name" value="sigma70-ECF"/>
    <property type="match status" value="1"/>
</dbReference>
<dbReference type="PANTHER" id="PTHR43133">
    <property type="entry name" value="RNA POLYMERASE ECF-TYPE SIGMA FACTO"/>
    <property type="match status" value="1"/>
</dbReference>
<organism evidence="9 10">
    <name type="scientific">Chryseobacterium luteum</name>
    <dbReference type="NCBI Taxonomy" id="421531"/>
    <lineage>
        <taxon>Bacteria</taxon>
        <taxon>Pseudomonadati</taxon>
        <taxon>Bacteroidota</taxon>
        <taxon>Flavobacteriia</taxon>
        <taxon>Flavobacteriales</taxon>
        <taxon>Weeksellaceae</taxon>
        <taxon>Chryseobacterium group</taxon>
        <taxon>Chryseobacterium</taxon>
    </lineage>
</organism>
<keyword evidence="3 6" id="KW-0731">Sigma factor</keyword>
<evidence type="ECO:0000256" key="4">
    <source>
        <dbReference type="ARBA" id="ARBA00023125"/>
    </source>
</evidence>
<evidence type="ECO:0000259" key="8">
    <source>
        <dbReference type="Pfam" id="PF08281"/>
    </source>
</evidence>
<evidence type="ECO:0000256" key="5">
    <source>
        <dbReference type="ARBA" id="ARBA00023163"/>
    </source>
</evidence>
<evidence type="ECO:0000256" key="6">
    <source>
        <dbReference type="RuleBase" id="RU000716"/>
    </source>
</evidence>
<dbReference type="InterPro" id="IPR000838">
    <property type="entry name" value="RNA_pol_sigma70_ECF_CS"/>
</dbReference>
<dbReference type="SUPFAM" id="SSF88946">
    <property type="entry name" value="Sigma2 domain of RNA polymerase sigma factors"/>
    <property type="match status" value="1"/>
</dbReference>
<dbReference type="InterPro" id="IPR007627">
    <property type="entry name" value="RNA_pol_sigma70_r2"/>
</dbReference>
<sequence>MTKNEVLKSWVEQYSGPLLKRAAYLLSDKAEAEDLVQEVFLAAFSSYDSFEGKSLPLTWLTAILNRKAADFYRKKYKSEPEIKLDHFFDETGSWKNNAVLNDWNVSEKEPELLDNKDFNKILEECIEDLPSRWKIPLKMYYLQEKKAPEVSQELQISATNLWKILQRGRMQLRECLDFNWFANL</sequence>
<keyword evidence="10" id="KW-1185">Reference proteome</keyword>
<dbReference type="Pfam" id="PF04542">
    <property type="entry name" value="Sigma70_r2"/>
    <property type="match status" value="1"/>
</dbReference>
<dbReference type="Pfam" id="PF08281">
    <property type="entry name" value="Sigma70_r4_2"/>
    <property type="match status" value="1"/>
</dbReference>
<feature type="domain" description="RNA polymerase sigma-70 region 2" evidence="7">
    <location>
        <begin position="11"/>
        <end position="75"/>
    </location>
</feature>